<dbReference type="Pfam" id="PF01841">
    <property type="entry name" value="Transglut_core"/>
    <property type="match status" value="1"/>
</dbReference>
<dbReference type="Proteomes" id="UP000641932">
    <property type="component" value="Unassembled WGS sequence"/>
</dbReference>
<comment type="caution">
    <text evidence="2">The sequence shown here is derived from an EMBL/GenBank/DDBJ whole genome shotgun (WGS) entry which is preliminary data.</text>
</comment>
<dbReference type="Gene3D" id="3.10.620.30">
    <property type="match status" value="1"/>
</dbReference>
<reference evidence="2" key="2">
    <citation type="submission" date="2020-09" db="EMBL/GenBank/DDBJ databases">
        <authorList>
            <person name="Sun Q."/>
            <person name="Zhou Y."/>
        </authorList>
    </citation>
    <scope>NUCLEOTIDE SEQUENCE</scope>
    <source>
        <strain evidence="2">CGMCC 4.7201</strain>
    </source>
</reference>
<name>A0A917ZPJ8_9ACTN</name>
<feature type="domain" description="Transglutaminase-like" evidence="1">
    <location>
        <begin position="55"/>
        <end position="154"/>
    </location>
</feature>
<dbReference type="SUPFAM" id="SSF54001">
    <property type="entry name" value="Cysteine proteinases"/>
    <property type="match status" value="1"/>
</dbReference>
<evidence type="ECO:0000313" key="3">
    <source>
        <dbReference type="Proteomes" id="UP000641932"/>
    </source>
</evidence>
<dbReference type="EMBL" id="BMMS01000009">
    <property type="protein sequence ID" value="GGO87128.1"/>
    <property type="molecule type" value="Genomic_DNA"/>
</dbReference>
<dbReference type="InterPro" id="IPR002931">
    <property type="entry name" value="Transglutaminase-like"/>
</dbReference>
<gene>
    <name evidence="2" type="ORF">GCM10012280_24900</name>
</gene>
<evidence type="ECO:0000313" key="2">
    <source>
        <dbReference type="EMBL" id="GGO87128.1"/>
    </source>
</evidence>
<protein>
    <submittedName>
        <fullName evidence="2">Transglutaminase</fullName>
    </submittedName>
</protein>
<evidence type="ECO:0000259" key="1">
    <source>
        <dbReference type="Pfam" id="PF01841"/>
    </source>
</evidence>
<dbReference type="InterPro" id="IPR038765">
    <property type="entry name" value="Papain-like_cys_pep_sf"/>
</dbReference>
<accession>A0A917ZPJ8</accession>
<dbReference type="PANTHER" id="PTHR33490:SF3">
    <property type="entry name" value="CONSERVED INTEGRAL MEMBRANE PROTEIN"/>
    <property type="match status" value="1"/>
</dbReference>
<sequence length="209" mass="22441">MAARSPRLRFESDRLDDHLVADAVIDHHHPSIRESAVARDPHDDITHDDTAHADTAHADTAVARAAFEFVRDEVSHSADVGEWSAAYVASDVLRERNGICHAKSHLLAALLRARGIPTGFCYQRLTGATPGSFALHGLTAVHLVSANPWIRLDARGNKEGADARFCLEGEHLAWPVAPSRGEIDYPLVHTSPPPAVVAALATARPGIAG</sequence>
<proteinExistence type="predicted"/>
<keyword evidence="3" id="KW-1185">Reference proteome</keyword>
<dbReference type="PANTHER" id="PTHR33490">
    <property type="entry name" value="BLR5614 PROTEIN-RELATED"/>
    <property type="match status" value="1"/>
</dbReference>
<dbReference type="RefSeq" id="WP_189131668.1">
    <property type="nucleotide sequence ID" value="NZ_BMMS01000009.1"/>
</dbReference>
<reference evidence="2" key="1">
    <citation type="journal article" date="2014" name="Int. J. Syst. Evol. Microbiol.">
        <title>Complete genome sequence of Corynebacterium casei LMG S-19264T (=DSM 44701T), isolated from a smear-ripened cheese.</title>
        <authorList>
            <consortium name="US DOE Joint Genome Institute (JGI-PGF)"/>
            <person name="Walter F."/>
            <person name="Albersmeier A."/>
            <person name="Kalinowski J."/>
            <person name="Ruckert C."/>
        </authorList>
    </citation>
    <scope>NUCLEOTIDE SEQUENCE</scope>
    <source>
        <strain evidence="2">CGMCC 4.7201</strain>
    </source>
</reference>
<organism evidence="2 3">
    <name type="scientific">Wenjunlia tyrosinilytica</name>
    <dbReference type="NCBI Taxonomy" id="1544741"/>
    <lineage>
        <taxon>Bacteria</taxon>
        <taxon>Bacillati</taxon>
        <taxon>Actinomycetota</taxon>
        <taxon>Actinomycetes</taxon>
        <taxon>Kitasatosporales</taxon>
        <taxon>Streptomycetaceae</taxon>
        <taxon>Wenjunlia</taxon>
    </lineage>
</organism>
<dbReference type="AlphaFoldDB" id="A0A917ZPJ8"/>